<feature type="region of interest" description="Disordered" evidence="1">
    <location>
        <begin position="309"/>
        <end position="373"/>
    </location>
</feature>
<feature type="region of interest" description="Disordered" evidence="1">
    <location>
        <begin position="388"/>
        <end position="422"/>
    </location>
</feature>
<feature type="region of interest" description="Disordered" evidence="1">
    <location>
        <begin position="229"/>
        <end position="270"/>
    </location>
</feature>
<reference evidence="2" key="1">
    <citation type="submission" date="2024-06" db="EMBL/GenBank/DDBJ databases">
        <authorList>
            <person name="Liu X."/>
            <person name="Lenzi L."/>
            <person name="Haldenby T S."/>
            <person name="Uol C."/>
        </authorList>
    </citation>
    <scope>NUCLEOTIDE SEQUENCE</scope>
</reference>
<feature type="region of interest" description="Disordered" evidence="1">
    <location>
        <begin position="1144"/>
        <end position="1206"/>
    </location>
</feature>
<evidence type="ECO:0000256" key="1">
    <source>
        <dbReference type="SAM" id="MobiDB-lite"/>
    </source>
</evidence>
<feature type="compositionally biased region" description="Basic and acidic residues" evidence="1">
    <location>
        <begin position="1385"/>
        <end position="1394"/>
    </location>
</feature>
<feature type="compositionally biased region" description="Polar residues" evidence="1">
    <location>
        <begin position="598"/>
        <end position="609"/>
    </location>
</feature>
<feature type="region of interest" description="Disordered" evidence="1">
    <location>
        <begin position="130"/>
        <end position="149"/>
    </location>
</feature>
<feature type="compositionally biased region" description="Basic and acidic residues" evidence="1">
    <location>
        <begin position="575"/>
        <end position="585"/>
    </location>
</feature>
<feature type="compositionally biased region" description="Polar residues" evidence="1">
    <location>
        <begin position="501"/>
        <end position="519"/>
    </location>
</feature>
<feature type="region of interest" description="Disordered" evidence="1">
    <location>
        <begin position="501"/>
        <end position="523"/>
    </location>
</feature>
<comment type="caution">
    <text evidence="2">The sequence shown here is derived from an EMBL/GenBank/DDBJ whole genome shotgun (WGS) entry which is preliminary data.</text>
</comment>
<feature type="compositionally biased region" description="Polar residues" evidence="1">
    <location>
        <begin position="726"/>
        <end position="744"/>
    </location>
</feature>
<feature type="region of interest" description="Disordered" evidence="1">
    <location>
        <begin position="185"/>
        <end position="213"/>
    </location>
</feature>
<feature type="compositionally biased region" description="Polar residues" evidence="1">
    <location>
        <begin position="337"/>
        <end position="353"/>
    </location>
</feature>
<feature type="region of interest" description="Disordered" evidence="1">
    <location>
        <begin position="652"/>
        <end position="683"/>
    </location>
</feature>
<feature type="compositionally biased region" description="Polar residues" evidence="1">
    <location>
        <begin position="782"/>
        <end position="794"/>
    </location>
</feature>
<feature type="region of interest" description="Disordered" evidence="1">
    <location>
        <begin position="1333"/>
        <end position="1406"/>
    </location>
</feature>
<feature type="compositionally biased region" description="Polar residues" evidence="1">
    <location>
        <begin position="1589"/>
        <end position="1599"/>
    </location>
</feature>
<feature type="compositionally biased region" description="Basic and acidic residues" evidence="1">
    <location>
        <begin position="1348"/>
        <end position="1364"/>
    </location>
</feature>
<proteinExistence type="predicted"/>
<protein>
    <recommendedName>
        <fullName evidence="4">ALMS motif domain-containing protein</fullName>
    </recommendedName>
</protein>
<feature type="region of interest" description="Disordered" evidence="1">
    <location>
        <begin position="1"/>
        <end position="40"/>
    </location>
</feature>
<accession>A0AAV2T5J0</accession>
<dbReference type="Proteomes" id="UP001497525">
    <property type="component" value="Unassembled WGS sequence"/>
</dbReference>
<name>A0AAV2T5J0_CALDB</name>
<feature type="region of interest" description="Disordered" evidence="1">
    <location>
        <begin position="1589"/>
        <end position="1610"/>
    </location>
</feature>
<feature type="region of interest" description="Disordered" evidence="1">
    <location>
        <begin position="569"/>
        <end position="609"/>
    </location>
</feature>
<feature type="region of interest" description="Disordered" evidence="1">
    <location>
        <begin position="709"/>
        <end position="794"/>
    </location>
</feature>
<feature type="compositionally biased region" description="Polar residues" evidence="1">
    <location>
        <begin position="140"/>
        <end position="149"/>
    </location>
</feature>
<gene>
    <name evidence="2" type="ORF">CDAUBV1_LOCUS3867</name>
</gene>
<feature type="compositionally biased region" description="Low complexity" evidence="1">
    <location>
        <begin position="198"/>
        <end position="207"/>
    </location>
</feature>
<organism evidence="2 3">
    <name type="scientific">Calicophoron daubneyi</name>
    <name type="common">Rumen fluke</name>
    <name type="synonym">Paramphistomum daubneyi</name>
    <dbReference type="NCBI Taxonomy" id="300641"/>
    <lineage>
        <taxon>Eukaryota</taxon>
        <taxon>Metazoa</taxon>
        <taxon>Spiralia</taxon>
        <taxon>Lophotrochozoa</taxon>
        <taxon>Platyhelminthes</taxon>
        <taxon>Trematoda</taxon>
        <taxon>Digenea</taxon>
        <taxon>Plagiorchiida</taxon>
        <taxon>Pronocephalata</taxon>
        <taxon>Paramphistomoidea</taxon>
        <taxon>Paramphistomidae</taxon>
        <taxon>Calicophoron</taxon>
    </lineage>
</organism>
<feature type="compositionally biased region" description="Polar residues" evidence="1">
    <location>
        <begin position="26"/>
        <end position="35"/>
    </location>
</feature>
<feature type="compositionally biased region" description="Basic and acidic residues" evidence="1">
    <location>
        <begin position="404"/>
        <end position="415"/>
    </location>
</feature>
<feature type="compositionally biased region" description="Polar residues" evidence="1">
    <location>
        <begin position="1156"/>
        <end position="1187"/>
    </location>
</feature>
<evidence type="ECO:0000313" key="2">
    <source>
        <dbReference type="EMBL" id="CAL5131441.1"/>
    </source>
</evidence>
<evidence type="ECO:0000313" key="3">
    <source>
        <dbReference type="Proteomes" id="UP001497525"/>
    </source>
</evidence>
<feature type="compositionally biased region" description="Polar residues" evidence="1">
    <location>
        <begin position="252"/>
        <end position="270"/>
    </location>
</feature>
<sequence length="1963" mass="215755">MSRKDDSGGTGVLSEFPNHEFRTDDYISSPSSCGQEETRTRSLFGKPSNLEVPTSTLSGFTSCFLSTSPSTDLCMDSSNSAALVTAKQPENLLETISEANFTLNEGTLGTVFDSLESQCSVLEEQRRSFTSKDGRDLFQPDSSSMHPKSLRISVTTVSNAVTGTSAEPFNSSSLISENLPTPSLRHRFGLRLPPSSPSPETTPVSSPMKDLEAGHPETDVAISAGSVVSERAQARRHTPEGNTDSGLLDGGCTSSETSFLSPIPSMQTSDRQTCPKIQIPVHSKNVSTEIVSLGHGDTRTGPFVESVHQHNSLKPTATRPNTICSEAFKPDLPSMTPDPSSTIVGVSSSNAQNLRDRQVGASTAYPAEDNEDPLKWDYAGDLASNRLFSSPLDRSKTGGNQNNDSDRGSDGKESADGDITTVPLTWPSPSAFCLSPRTRYGYSPGRKYLFIHTHTVADCHQSTNMTNRSDKALSGRAISQGSFISSPDPDEMEEVPITCPERTSAQTGNPYSLRSNSPFMPTADGMLDELESDEEMSANGQHGQSNCQTQNLAEVDEGLEDHEISLHSAEVENETSAHSEKRSSGDLDVMTESCKSEPPTTSENVDQACLTTSQTMLRLRRHADRVVRATELAERHLRRRLDRLSLSISGRGGFEQSELVESSPPKPRVRSARSEKGTCGNTANASDILIAQNASNDSGNTQPELAISSTADAKTRERGYCPNPLSWDSSESAPTNQDSLTVKNITEYKRPSDLPRLALDSLNDDDSSSLTPGPPGKCSYSARHSATQRTGSPQLTEATAISAVTSVTPIAFTPRRARQGYVEIDLDSRRSSMIDDQPGVFEDSLLNGHLLVSGFTVCENSKTELNVARQSHGECEVIGQKRNESRRSESTESSPYFTDLLANAGQQRDGSAIGAHGDALGEDGPILTECDSLWDDRTDFGNPQIDSLRFRGLHTLPSSVFPTLLPYARSRFLPNYVSETDLLFRHRQPYERQRNQSLYDSAISLPPYEAGLRKLIPDRPQTNSLGDDYRKSSSVILSHTFGPSRCVARVSDSDVPRFTLNERSNDLINGSQNFTTFGRRYHVMPNETSASLSKPPVACSSRFNSMEFNQSVENHNAHLPSPPVLGVSAPGDEASDGFVLASAFPAVSGRPPPAQRNLTNKGGAHSNEQSQSSDGETSSRKGTVSKHSPSRRAFEPPQVQSDTYRLSADDLVRSSASRKPTVTLHKQLNEDLHLYRNLSRGDRESAENVTDSVGAGLRGDSGPVVASRLRYILLKHRLKLARAKDAYYLRKRVVHQLEVLLNEISDSDLKTSPIPEEWDTDTSSLVTTQADTDIPICKTTGTEVRSYSGRENDPMSQGDRESRSTRNTSLRRPRSTSCDPYSSKMLRDTSRAETTDANESEPEQRTKMIRAFPLSRLDSCSARPLDPRDKNSRMMERERLVRLRDRAEHQLAEMITILKRSRPTSIQSRSSPKKAWVCSSSSLPPPPSNFWNFSEGANISVDSEQSNDGDSRKRIEHVLSQARSAQGGITWFQPFDPSPIHLQPLRVEPQSHGRVVRVIREPSECSGKILKKNICDGDTVIVEGSETFSSTPYTCSSRAENGDLPFSTNQHDETIRQTTGSPREALQGNFTEDEKRIKQKIHHRIQSGLNQSDTMVVKPNGTMQRADFTNMDASCEDQESDLNSHSESTSSFMSTLTATPRGVKFCIPAKSNSHSACIRDMNDFQNRTPSDSVFPSDALRMFPVDVSRAKNLEEPLDLPSIFKKRMSRWISRSRERQKRIKLASAERRYAKAMDAERAYLFSSSSTGCPLADNFHTPAMMLHCTDPAVESRPSQDSACDGRVLFSSSSPSPVDRQCCSANISRKAVTIIPAERGLSGGSCVSKQASINARAKDPDNLKLKLTSTRLSARPSRRVLPADVERKSLENKLAQLRANRLRMKIYGEKVLRSVLRRKYPWSVSFKEI</sequence>
<feature type="compositionally biased region" description="Polar residues" evidence="1">
    <location>
        <begin position="309"/>
        <end position="324"/>
    </location>
</feature>
<evidence type="ECO:0008006" key="4">
    <source>
        <dbReference type="Google" id="ProtNLM"/>
    </source>
</evidence>
<dbReference type="EMBL" id="CAXLJL010000092">
    <property type="protein sequence ID" value="CAL5131441.1"/>
    <property type="molecule type" value="Genomic_DNA"/>
</dbReference>